<evidence type="ECO:0000256" key="9">
    <source>
        <dbReference type="PIRSR" id="PIRSR614007-1"/>
    </source>
</evidence>
<dbReference type="EMBL" id="AAOF01000007">
    <property type="protein sequence ID" value="EAR21555.1"/>
    <property type="molecule type" value="Genomic_DNA"/>
</dbReference>
<keyword evidence="4" id="KW-0560">Oxidoreductase</keyword>
<evidence type="ECO:0000256" key="7">
    <source>
        <dbReference type="ARBA" id="ARBA00031758"/>
    </source>
</evidence>
<feature type="binding site" evidence="10">
    <location>
        <position position="157"/>
    </location>
    <ligand>
        <name>NAD(+)</name>
        <dbReference type="ChEBI" id="CHEBI:57540"/>
    </ligand>
</feature>
<evidence type="ECO:0000256" key="3">
    <source>
        <dbReference type="ARBA" id="ARBA00016110"/>
    </source>
</evidence>
<dbReference type="Gene3D" id="3.40.50.720">
    <property type="entry name" value="NAD(P)-binding Rossmann-like Domain"/>
    <property type="match status" value="1"/>
</dbReference>
<feature type="binding site" evidence="10">
    <location>
        <position position="91"/>
    </location>
    <ligand>
        <name>NAD(+)</name>
        <dbReference type="ChEBI" id="CHEBI:57540"/>
    </ligand>
</feature>
<dbReference type="OrthoDB" id="5801166at2"/>
<dbReference type="SUPFAM" id="SSF51735">
    <property type="entry name" value="NAD(P)-binding Rossmann-fold domains"/>
    <property type="match status" value="1"/>
</dbReference>
<dbReference type="InterPro" id="IPR014007">
    <property type="entry name" value="23BDH"/>
</dbReference>
<feature type="active site" description="Proton acceptor" evidence="9">
    <location>
        <position position="157"/>
    </location>
</feature>
<keyword evidence="5 10" id="KW-0520">NAD</keyword>
<dbReference type="FunFam" id="3.40.50.720:FF:000084">
    <property type="entry name" value="Short-chain dehydrogenase reductase"/>
    <property type="match status" value="1"/>
</dbReference>
<dbReference type="Pfam" id="PF00106">
    <property type="entry name" value="adh_short"/>
    <property type="match status" value="1"/>
</dbReference>
<feature type="domain" description="Ketoreductase" evidence="12">
    <location>
        <begin position="8"/>
        <end position="217"/>
    </location>
</feature>
<feature type="binding site" evidence="10">
    <location>
        <begin position="17"/>
        <end position="19"/>
    </location>
    <ligand>
        <name>NAD(+)</name>
        <dbReference type="ChEBI" id="CHEBI:57540"/>
    </ligand>
</feature>
<dbReference type="STRING" id="314278.NB231_02273"/>
<proteinExistence type="inferred from homology"/>
<dbReference type="PRINTS" id="PR00081">
    <property type="entry name" value="GDHRDH"/>
</dbReference>
<evidence type="ECO:0000259" key="12">
    <source>
        <dbReference type="SMART" id="SM00822"/>
    </source>
</evidence>
<feature type="binding site" evidence="10">
    <location>
        <position position="161"/>
    </location>
    <ligand>
        <name>NAD(+)</name>
        <dbReference type="ChEBI" id="CHEBI:57540"/>
    </ligand>
</feature>
<dbReference type="InterPro" id="IPR020904">
    <property type="entry name" value="Sc_DH/Rdtase_CS"/>
</dbReference>
<dbReference type="RefSeq" id="WP_004999388.1">
    <property type="nucleotide sequence ID" value="NZ_CH672427.1"/>
</dbReference>
<dbReference type="AlphaFoldDB" id="A4BRI4"/>
<dbReference type="GO" id="GO:0045150">
    <property type="term" value="P:acetoin catabolic process"/>
    <property type="evidence" value="ECO:0007669"/>
    <property type="project" value="InterPro"/>
</dbReference>
<evidence type="ECO:0000256" key="4">
    <source>
        <dbReference type="ARBA" id="ARBA00023002"/>
    </source>
</evidence>
<evidence type="ECO:0000256" key="5">
    <source>
        <dbReference type="ARBA" id="ARBA00023027"/>
    </source>
</evidence>
<protein>
    <recommendedName>
        <fullName evidence="3">Diacetyl reductase [(S)-acetoin forming]</fullName>
        <ecNumber evidence="2">1.1.1.304</ecNumber>
    </recommendedName>
    <alternativeName>
        <fullName evidence="6">Acetoin(diacetyl) reductase</fullName>
    </alternativeName>
    <alternativeName>
        <fullName evidence="7">Meso-2,3-butanediol dehydrogenase</fullName>
    </alternativeName>
</protein>
<gene>
    <name evidence="13" type="ORF">NB231_02273</name>
</gene>
<dbReference type="eggNOG" id="COG1028">
    <property type="taxonomic scope" value="Bacteria"/>
</dbReference>
<feature type="binding site" evidence="10">
    <location>
        <begin position="187"/>
        <end position="192"/>
    </location>
    <ligand>
        <name>NAD(+)</name>
        <dbReference type="ChEBI" id="CHEBI:57540"/>
    </ligand>
</feature>
<dbReference type="GO" id="GO:0052588">
    <property type="term" value="F:diacetyl reductase ((S)-acetoin forming) (NAD+) activity"/>
    <property type="evidence" value="ECO:0007669"/>
    <property type="project" value="UniProtKB-EC"/>
</dbReference>
<dbReference type="PANTHER" id="PTHR42760">
    <property type="entry name" value="SHORT-CHAIN DEHYDROGENASES/REDUCTASES FAMILY MEMBER"/>
    <property type="match status" value="1"/>
</dbReference>
<accession>A4BRI4</accession>
<dbReference type="Proteomes" id="UP000003374">
    <property type="component" value="Unassembled WGS sequence"/>
</dbReference>
<organism evidence="13 14">
    <name type="scientific">Nitrococcus mobilis Nb-231</name>
    <dbReference type="NCBI Taxonomy" id="314278"/>
    <lineage>
        <taxon>Bacteria</taxon>
        <taxon>Pseudomonadati</taxon>
        <taxon>Pseudomonadota</taxon>
        <taxon>Gammaproteobacteria</taxon>
        <taxon>Chromatiales</taxon>
        <taxon>Ectothiorhodospiraceae</taxon>
        <taxon>Nitrococcus</taxon>
    </lineage>
</organism>
<dbReference type="GO" id="GO:0048038">
    <property type="term" value="F:quinone binding"/>
    <property type="evidence" value="ECO:0007669"/>
    <property type="project" value="TreeGrafter"/>
</dbReference>
<dbReference type="EC" id="1.1.1.304" evidence="2"/>
<dbReference type="NCBIfam" id="TIGR02415">
    <property type="entry name" value="23BDH"/>
    <property type="match status" value="1"/>
</dbReference>
<dbReference type="InterPro" id="IPR002347">
    <property type="entry name" value="SDR_fam"/>
</dbReference>
<evidence type="ECO:0000256" key="1">
    <source>
        <dbReference type="ARBA" id="ARBA00006484"/>
    </source>
</evidence>
<feature type="binding site" evidence="10">
    <location>
        <position position="38"/>
    </location>
    <ligand>
        <name>NAD(+)</name>
        <dbReference type="ChEBI" id="CHEBI:57540"/>
    </ligand>
</feature>
<keyword evidence="14" id="KW-1185">Reference proteome</keyword>
<dbReference type="SMART" id="SM00822">
    <property type="entry name" value="PKS_KR"/>
    <property type="match status" value="1"/>
</dbReference>
<comment type="caution">
    <text evidence="13">The sequence shown here is derived from an EMBL/GenBank/DDBJ whole genome shotgun (WGS) entry which is preliminary data.</text>
</comment>
<feature type="binding site" evidence="10">
    <location>
        <begin position="64"/>
        <end position="65"/>
    </location>
    <ligand>
        <name>NAD(+)</name>
        <dbReference type="ChEBI" id="CHEBI:57540"/>
    </ligand>
</feature>
<evidence type="ECO:0000256" key="6">
    <source>
        <dbReference type="ARBA" id="ARBA00029989"/>
    </source>
</evidence>
<dbReference type="PRINTS" id="PR00080">
    <property type="entry name" value="SDRFAMILY"/>
</dbReference>
<dbReference type="HOGENOM" id="CLU_010194_1_0_6"/>
<dbReference type="NCBIfam" id="NF005559">
    <property type="entry name" value="PRK07231.1"/>
    <property type="match status" value="1"/>
</dbReference>
<dbReference type="NCBIfam" id="NF006394">
    <property type="entry name" value="PRK08643.1"/>
    <property type="match status" value="1"/>
</dbReference>
<evidence type="ECO:0000256" key="10">
    <source>
        <dbReference type="PIRSR" id="PIRSR614007-2"/>
    </source>
</evidence>
<dbReference type="PROSITE" id="PS00061">
    <property type="entry name" value="ADH_SHORT"/>
    <property type="match status" value="1"/>
</dbReference>
<evidence type="ECO:0000313" key="13">
    <source>
        <dbReference type="EMBL" id="EAR21555.1"/>
    </source>
</evidence>
<sequence>MAYTQNGKVALITGGGQGIGQSIVERLHSDGFKVAIADLNLGTATAVAEKLGGQDGGAIAIQVDVADRDSVFAAVERAVSDLGGFDVIVNNAGIAPTSPIEDITRESIEKLFSINFNGVVWGIQAAVKAFKKLGHGGKIISAASQAGHIGNPGIGLYSATKFAVRGFTQTAARDLAQYGITVNTFAPGIVRTPLMEELAKKAAKDAGKPEEWGWRQFTGGITLGRISEPAEVAGVVSFLASSDSDYITGQSILVDGGMVFN</sequence>
<dbReference type="PANTHER" id="PTHR42760:SF121">
    <property type="entry name" value="3-OXOACYL-(ACYL-CARRIER-PROTEIN) REDUCTASE"/>
    <property type="match status" value="1"/>
</dbReference>
<evidence type="ECO:0000313" key="14">
    <source>
        <dbReference type="Proteomes" id="UP000003374"/>
    </source>
</evidence>
<reference evidence="13 14" key="1">
    <citation type="submission" date="2006-02" db="EMBL/GenBank/DDBJ databases">
        <authorList>
            <person name="Waterbury J."/>
            <person name="Ferriera S."/>
            <person name="Johnson J."/>
            <person name="Kravitz S."/>
            <person name="Halpern A."/>
            <person name="Remington K."/>
            <person name="Beeson K."/>
            <person name="Tran B."/>
            <person name="Rogers Y.-H."/>
            <person name="Friedman R."/>
            <person name="Venter J.C."/>
        </authorList>
    </citation>
    <scope>NUCLEOTIDE SEQUENCE [LARGE SCALE GENOMIC DNA]</scope>
    <source>
        <strain evidence="13 14">Nb-231</strain>
    </source>
</reference>
<dbReference type="InterPro" id="IPR057326">
    <property type="entry name" value="KR_dom"/>
</dbReference>
<dbReference type="GO" id="GO:0006633">
    <property type="term" value="P:fatty acid biosynthetic process"/>
    <property type="evidence" value="ECO:0007669"/>
    <property type="project" value="TreeGrafter"/>
</dbReference>
<dbReference type="InterPro" id="IPR036291">
    <property type="entry name" value="NAD(P)-bd_dom_sf"/>
</dbReference>
<evidence type="ECO:0000256" key="11">
    <source>
        <dbReference type="RuleBase" id="RU000363"/>
    </source>
</evidence>
<comment type="similarity">
    <text evidence="1 11">Belongs to the short-chain dehydrogenases/reductases (SDR) family.</text>
</comment>
<evidence type="ECO:0000256" key="2">
    <source>
        <dbReference type="ARBA" id="ARBA00012848"/>
    </source>
</evidence>
<evidence type="ECO:0000256" key="8">
    <source>
        <dbReference type="ARBA" id="ARBA00047315"/>
    </source>
</evidence>
<name>A4BRI4_9GAMM</name>
<comment type="catalytic activity">
    <reaction evidence="8">
        <text>(S)-acetoin + NAD(+) = diacetyl + NADH + H(+)</text>
        <dbReference type="Rhea" id="RHEA:27286"/>
        <dbReference type="ChEBI" id="CHEBI:15378"/>
        <dbReference type="ChEBI" id="CHEBI:15687"/>
        <dbReference type="ChEBI" id="CHEBI:16583"/>
        <dbReference type="ChEBI" id="CHEBI:57540"/>
        <dbReference type="ChEBI" id="CHEBI:57945"/>
        <dbReference type="EC" id="1.1.1.304"/>
    </reaction>
</comment>